<organism evidence="3 4">
    <name type="scientific">Smittium culicis</name>
    <dbReference type="NCBI Taxonomy" id="133412"/>
    <lineage>
        <taxon>Eukaryota</taxon>
        <taxon>Fungi</taxon>
        <taxon>Fungi incertae sedis</taxon>
        <taxon>Zoopagomycota</taxon>
        <taxon>Kickxellomycotina</taxon>
        <taxon>Harpellomycetes</taxon>
        <taxon>Harpellales</taxon>
        <taxon>Legeriomycetaceae</taxon>
        <taxon>Smittium</taxon>
    </lineage>
</organism>
<sequence>MKSQSVLYLTLYLLSNKKFVDASDHSDNCYKVNCKSDPSNIGCIAICYGSDSPNQELVSNATKCFVSCEDLKRESSAYASCVNGCVNNYYEKANIPTPTTGQQNKFPLSIGPFADPISTMAILENEMKPDVISGSKKSDKGEKHEMPRDKDGGKELNIIDTNNIDKAANAILSAKEKDPGFSIPVLPIQVQIIPPPSDSSPENQKDNPSAPQKAIEIPSRTLNGQVQPSIQIPATTNIPETNILESPEILDFERTLATTSTYVPIPMCPTELIPTVAPTAGLAPIPPIEPIAGPAPINISDTMPLSAPVSVNDVPKPKQLFESSSAEGKLDTSDDSVEEDGSISHIDSPKYISIPPPSPIPTKTDDYISPKTSTVSTAPENYDKPSVTSYTSKKIVESPIPGPADYSVSKINISTSNGGSNNSIPYDKAKGQVASSSDLELLPTGKMLFDEDKVANDKDLGLTKSKVSTPTMSKIDSPTFSASGNSDKKNKGMSLSAGGKNYLDDLDLYNMDSEFGISSNSSDYSESSSESKSENSNSKTEAFTKTAISLVIIMISLAVLY</sequence>
<evidence type="ECO:0000313" key="3">
    <source>
        <dbReference type="EMBL" id="OMJ17625.1"/>
    </source>
</evidence>
<feature type="compositionally biased region" description="Polar residues" evidence="1">
    <location>
        <begin position="465"/>
        <end position="485"/>
    </location>
</feature>
<dbReference type="Proteomes" id="UP000187283">
    <property type="component" value="Unassembled WGS sequence"/>
</dbReference>
<comment type="caution">
    <text evidence="3">The sequence shown here is derived from an EMBL/GenBank/DDBJ whole genome shotgun (WGS) entry which is preliminary data.</text>
</comment>
<dbReference type="OrthoDB" id="5597238at2759"/>
<evidence type="ECO:0000313" key="4">
    <source>
        <dbReference type="Proteomes" id="UP000187283"/>
    </source>
</evidence>
<feature type="region of interest" description="Disordered" evidence="1">
    <location>
        <begin position="130"/>
        <end position="158"/>
    </location>
</feature>
<protein>
    <submittedName>
        <fullName evidence="3">Uncharacterized protein</fullName>
    </submittedName>
</protein>
<dbReference type="AlphaFoldDB" id="A0A1R1XSM5"/>
<accession>A0A1R1XSM5</accession>
<feature type="compositionally biased region" description="Low complexity" evidence="1">
    <location>
        <begin position="518"/>
        <end position="538"/>
    </location>
</feature>
<reference evidence="3 4" key="1">
    <citation type="submission" date="2017-01" db="EMBL/GenBank/DDBJ databases">
        <authorList>
            <person name="Mah S.A."/>
            <person name="Swanson W.J."/>
            <person name="Moy G.W."/>
            <person name="Vacquier V.D."/>
        </authorList>
    </citation>
    <scope>NUCLEOTIDE SEQUENCE [LARGE SCALE GENOMIC DNA]</scope>
    <source>
        <strain evidence="3 4">GSMNP</strain>
    </source>
</reference>
<feature type="chain" id="PRO_5012683939" evidence="2">
    <location>
        <begin position="23"/>
        <end position="561"/>
    </location>
</feature>
<feature type="region of interest" description="Disordered" evidence="1">
    <location>
        <begin position="322"/>
        <end position="367"/>
    </location>
</feature>
<evidence type="ECO:0000256" key="2">
    <source>
        <dbReference type="SAM" id="SignalP"/>
    </source>
</evidence>
<dbReference type="EMBL" id="LSSN01001988">
    <property type="protein sequence ID" value="OMJ17625.1"/>
    <property type="molecule type" value="Genomic_DNA"/>
</dbReference>
<feature type="region of interest" description="Disordered" evidence="1">
    <location>
        <begin position="465"/>
        <end position="493"/>
    </location>
</feature>
<dbReference type="STRING" id="133412.A0A1R1XSM5"/>
<feature type="signal peptide" evidence="2">
    <location>
        <begin position="1"/>
        <end position="22"/>
    </location>
</feature>
<gene>
    <name evidence="3" type="ORF">AYI70_g5856</name>
</gene>
<name>A0A1R1XSM5_9FUNG</name>
<keyword evidence="2" id="KW-0732">Signal</keyword>
<proteinExistence type="predicted"/>
<evidence type="ECO:0000256" key="1">
    <source>
        <dbReference type="SAM" id="MobiDB-lite"/>
    </source>
</evidence>
<feature type="region of interest" description="Disordered" evidence="1">
    <location>
        <begin position="518"/>
        <end position="540"/>
    </location>
</feature>
<feature type="region of interest" description="Disordered" evidence="1">
    <location>
        <begin position="191"/>
        <end position="212"/>
    </location>
</feature>
<keyword evidence="4" id="KW-1185">Reference proteome</keyword>
<feature type="compositionally biased region" description="Basic and acidic residues" evidence="1">
    <location>
        <begin position="136"/>
        <end position="154"/>
    </location>
</feature>